<feature type="region of interest" description="Disordered" evidence="1">
    <location>
        <begin position="185"/>
        <end position="211"/>
    </location>
</feature>
<evidence type="ECO:0000256" key="1">
    <source>
        <dbReference type="SAM" id="MobiDB-lite"/>
    </source>
</evidence>
<reference evidence="3 4" key="1">
    <citation type="submission" date="2019-07" db="EMBL/GenBank/DDBJ databases">
        <title>Microlunatus dokdonensis sp. nov. isolated from the rhizospheric soil of the wild plant Elymus tsukushiensis.</title>
        <authorList>
            <person name="Ghim S.-Y."/>
            <person name="Hwang Y.-J."/>
            <person name="Son J.-S."/>
            <person name="Shin J.-H."/>
        </authorList>
    </citation>
    <scope>NUCLEOTIDE SEQUENCE [LARGE SCALE GENOMIC DNA]</scope>
    <source>
        <strain evidence="3 4">KUDC0627</strain>
    </source>
</reference>
<keyword evidence="4" id="KW-1185">Reference proteome</keyword>
<gene>
    <name evidence="3" type="ORF">FOE78_05545</name>
</gene>
<dbReference type="InterPro" id="IPR011991">
    <property type="entry name" value="ArsR-like_HTH"/>
</dbReference>
<accession>A0A516PWX2</accession>
<dbReference type="InterPro" id="IPR036390">
    <property type="entry name" value="WH_DNA-bd_sf"/>
</dbReference>
<dbReference type="GO" id="GO:0003700">
    <property type="term" value="F:DNA-binding transcription factor activity"/>
    <property type="evidence" value="ECO:0007669"/>
    <property type="project" value="InterPro"/>
</dbReference>
<dbReference type="KEGG" id="mik:FOE78_05545"/>
<evidence type="ECO:0000313" key="4">
    <source>
        <dbReference type="Proteomes" id="UP000319263"/>
    </source>
</evidence>
<organism evidence="3 4">
    <name type="scientific">Microlunatus elymi</name>
    <dbReference type="NCBI Taxonomy" id="2596828"/>
    <lineage>
        <taxon>Bacteria</taxon>
        <taxon>Bacillati</taxon>
        <taxon>Actinomycetota</taxon>
        <taxon>Actinomycetes</taxon>
        <taxon>Propionibacteriales</taxon>
        <taxon>Propionibacteriaceae</taxon>
        <taxon>Microlunatus</taxon>
    </lineage>
</organism>
<dbReference type="Gene3D" id="1.10.10.10">
    <property type="entry name" value="Winged helix-like DNA-binding domain superfamily/Winged helix DNA-binding domain"/>
    <property type="match status" value="1"/>
</dbReference>
<dbReference type="RefSeq" id="WP_143985413.1">
    <property type="nucleotide sequence ID" value="NZ_CP041692.1"/>
</dbReference>
<dbReference type="CDD" id="cd00090">
    <property type="entry name" value="HTH_ARSR"/>
    <property type="match status" value="1"/>
</dbReference>
<dbReference type="EMBL" id="CP041692">
    <property type="protein sequence ID" value="QDP95441.1"/>
    <property type="molecule type" value="Genomic_DNA"/>
</dbReference>
<proteinExistence type="predicted"/>
<dbReference type="InterPro" id="IPR036388">
    <property type="entry name" value="WH-like_DNA-bd_sf"/>
</dbReference>
<sequence>MSEDARPPAEPITDARTIRALAHPLRLRILDVLGEHGPLTATQVSDHVSESPQSCSFHLRTLAKYGYVEDAGGGQGRNRPWKVSDRTTYFRPVDADPETVEAIESAQAVIDASYQEHVRGWRRRARQAPRVWQENTFEMAFDTWLTPAEVAQVSAKISAAIRSVVEGRTSKLGQGRVLLHASGFPIGTDLPDSPETSVKNESSDDTAGVER</sequence>
<dbReference type="OrthoDB" id="7945987at2"/>
<dbReference type="SMART" id="SM00418">
    <property type="entry name" value="HTH_ARSR"/>
    <property type="match status" value="1"/>
</dbReference>
<dbReference type="InterPro" id="IPR001845">
    <property type="entry name" value="HTH_ArsR_DNA-bd_dom"/>
</dbReference>
<evidence type="ECO:0000259" key="2">
    <source>
        <dbReference type="SMART" id="SM00418"/>
    </source>
</evidence>
<dbReference type="AlphaFoldDB" id="A0A516PWX2"/>
<evidence type="ECO:0000313" key="3">
    <source>
        <dbReference type="EMBL" id="QDP95441.1"/>
    </source>
</evidence>
<dbReference type="Proteomes" id="UP000319263">
    <property type="component" value="Chromosome"/>
</dbReference>
<name>A0A516PWX2_9ACTN</name>
<feature type="domain" description="HTH arsR-type" evidence="2">
    <location>
        <begin position="16"/>
        <end position="108"/>
    </location>
</feature>
<dbReference type="Pfam" id="PF12840">
    <property type="entry name" value="HTH_20"/>
    <property type="match status" value="1"/>
</dbReference>
<protein>
    <submittedName>
        <fullName evidence="3">Helix-turn-helix transcriptional regulator</fullName>
    </submittedName>
</protein>
<dbReference type="SUPFAM" id="SSF46785">
    <property type="entry name" value="Winged helix' DNA-binding domain"/>
    <property type="match status" value="1"/>
</dbReference>